<evidence type="ECO:0000256" key="1">
    <source>
        <dbReference type="ARBA" id="ARBA00000085"/>
    </source>
</evidence>
<feature type="domain" description="Signal transduction histidine kinase subgroup 3 dimerisation and phosphoacceptor" evidence="11">
    <location>
        <begin position="182"/>
        <end position="248"/>
    </location>
</feature>
<comment type="caution">
    <text evidence="12">The sequence shown here is derived from an EMBL/GenBank/DDBJ whole genome shotgun (WGS) entry which is preliminary data.</text>
</comment>
<dbReference type="Gene3D" id="1.20.5.1930">
    <property type="match status" value="1"/>
</dbReference>
<evidence type="ECO:0000256" key="8">
    <source>
        <dbReference type="ARBA" id="ARBA00023012"/>
    </source>
</evidence>
<evidence type="ECO:0000256" key="6">
    <source>
        <dbReference type="ARBA" id="ARBA00022777"/>
    </source>
</evidence>
<accession>A0A543ISR3</accession>
<evidence type="ECO:0000256" key="7">
    <source>
        <dbReference type="ARBA" id="ARBA00022840"/>
    </source>
</evidence>
<dbReference type="RefSeq" id="WP_142257913.1">
    <property type="nucleotide sequence ID" value="NZ_BMPV01000004.1"/>
</dbReference>
<feature type="transmembrane region" description="Helical" evidence="9">
    <location>
        <begin position="14"/>
        <end position="34"/>
    </location>
</feature>
<evidence type="ECO:0000256" key="5">
    <source>
        <dbReference type="ARBA" id="ARBA00022741"/>
    </source>
</evidence>
<evidence type="ECO:0000256" key="3">
    <source>
        <dbReference type="ARBA" id="ARBA00022553"/>
    </source>
</evidence>
<keyword evidence="5" id="KW-0547">Nucleotide-binding</keyword>
<dbReference type="GO" id="GO:0016020">
    <property type="term" value="C:membrane"/>
    <property type="evidence" value="ECO:0007669"/>
    <property type="project" value="InterPro"/>
</dbReference>
<dbReference type="PANTHER" id="PTHR24421:SF10">
    <property type="entry name" value="NITRATE_NITRITE SENSOR PROTEIN NARQ"/>
    <property type="match status" value="1"/>
</dbReference>
<proteinExistence type="predicted"/>
<evidence type="ECO:0000259" key="11">
    <source>
        <dbReference type="Pfam" id="PF07730"/>
    </source>
</evidence>
<evidence type="ECO:0000256" key="2">
    <source>
        <dbReference type="ARBA" id="ARBA00012438"/>
    </source>
</evidence>
<feature type="transmembrane region" description="Helical" evidence="9">
    <location>
        <begin position="40"/>
        <end position="59"/>
    </location>
</feature>
<evidence type="ECO:0000313" key="12">
    <source>
        <dbReference type="EMBL" id="TQM73626.1"/>
    </source>
</evidence>
<dbReference type="SUPFAM" id="SSF55874">
    <property type="entry name" value="ATPase domain of HSP90 chaperone/DNA topoisomerase II/histidine kinase"/>
    <property type="match status" value="1"/>
</dbReference>
<dbReference type="PANTHER" id="PTHR24421">
    <property type="entry name" value="NITRATE/NITRITE SENSOR PROTEIN NARX-RELATED"/>
    <property type="match status" value="1"/>
</dbReference>
<keyword evidence="8" id="KW-0902">Two-component regulatory system</keyword>
<gene>
    <name evidence="12" type="ORF">FHX40_0278</name>
</gene>
<dbReference type="GO" id="GO:0046983">
    <property type="term" value="F:protein dimerization activity"/>
    <property type="evidence" value="ECO:0007669"/>
    <property type="project" value="InterPro"/>
</dbReference>
<dbReference type="CDD" id="cd16917">
    <property type="entry name" value="HATPase_UhpB-NarQ-NarX-like"/>
    <property type="match status" value="1"/>
</dbReference>
<keyword evidence="4" id="KW-0808">Transferase</keyword>
<dbReference type="InterPro" id="IPR003594">
    <property type="entry name" value="HATPase_dom"/>
</dbReference>
<dbReference type="Pfam" id="PF02518">
    <property type="entry name" value="HATPase_c"/>
    <property type="match status" value="1"/>
</dbReference>
<evidence type="ECO:0000259" key="10">
    <source>
        <dbReference type="Pfam" id="PF02518"/>
    </source>
</evidence>
<reference evidence="12 13" key="1">
    <citation type="submission" date="2019-06" db="EMBL/GenBank/DDBJ databases">
        <title>Sequencing the genomes of 1000 actinobacteria strains.</title>
        <authorList>
            <person name="Klenk H.-P."/>
        </authorList>
    </citation>
    <scope>NUCLEOTIDE SEQUENCE [LARGE SCALE GENOMIC DNA]</scope>
    <source>
        <strain evidence="12 13">DSM 43186</strain>
    </source>
</reference>
<protein>
    <recommendedName>
        <fullName evidence="2">histidine kinase</fullName>
        <ecNumber evidence="2">2.7.13.3</ecNumber>
    </recommendedName>
</protein>
<feature type="transmembrane region" description="Helical" evidence="9">
    <location>
        <begin position="144"/>
        <end position="164"/>
    </location>
</feature>
<evidence type="ECO:0000256" key="4">
    <source>
        <dbReference type="ARBA" id="ARBA00022679"/>
    </source>
</evidence>
<comment type="catalytic activity">
    <reaction evidence="1">
        <text>ATP + protein L-histidine = ADP + protein N-phospho-L-histidine.</text>
        <dbReference type="EC" id="2.7.13.3"/>
    </reaction>
</comment>
<dbReference type="GO" id="GO:0005524">
    <property type="term" value="F:ATP binding"/>
    <property type="evidence" value="ECO:0007669"/>
    <property type="project" value="UniProtKB-KW"/>
</dbReference>
<keyword evidence="9" id="KW-1133">Transmembrane helix</keyword>
<dbReference type="EC" id="2.7.13.3" evidence="2"/>
<sequence>MGDIHRFVVIIRRLSELALIGCFLFALLFDVIVLLNLQAVVAEVPVTVSSVLGFVAVLLRRRWLRVAMPVFLVVSFLTSAFHVTLSELSNFYGHPGATEVGALLLLPITALRTVKPFLLAAGLAIADMVVLELTAARYSSPGEITIGFMFFVLWSTAAAIGGYLRYQQERREEAVKAVRRAERLDIARELHDLVAHHITGIVVQAQAARTIAEQKPEAVPPALDAIAAAGTEALTSMRRLVSVLRADDDAARTPGAALSDLRALVDNFTANGGPQVAFEIGQGVSSANLPPEVLTTLHRVLQESLTNIRKHAPGSAWVEVDLSLVPEGVRLRVRNYGGGSFGGGGDSRLRRLGGGFGLVGMAERVEALGGTLTYGQTVDGAWEVCAVLKCDT</sequence>
<dbReference type="InterPro" id="IPR011712">
    <property type="entry name" value="Sig_transdc_His_kin_sub3_dim/P"/>
</dbReference>
<keyword evidence="9" id="KW-0472">Membrane</keyword>
<keyword evidence="7" id="KW-0067">ATP-binding</keyword>
<keyword evidence="6 12" id="KW-0418">Kinase</keyword>
<name>A0A543ISR3_9ACTN</name>
<keyword evidence="13" id="KW-1185">Reference proteome</keyword>
<dbReference type="Gene3D" id="3.30.565.10">
    <property type="entry name" value="Histidine kinase-like ATPase, C-terminal domain"/>
    <property type="match status" value="1"/>
</dbReference>
<feature type="transmembrane region" description="Helical" evidence="9">
    <location>
        <begin position="66"/>
        <end position="85"/>
    </location>
</feature>
<dbReference type="InterPro" id="IPR050482">
    <property type="entry name" value="Sensor_HK_TwoCompSys"/>
</dbReference>
<evidence type="ECO:0000313" key="13">
    <source>
        <dbReference type="Proteomes" id="UP000319213"/>
    </source>
</evidence>
<dbReference type="Proteomes" id="UP000319213">
    <property type="component" value="Unassembled WGS sequence"/>
</dbReference>
<dbReference type="Pfam" id="PF07730">
    <property type="entry name" value="HisKA_3"/>
    <property type="match status" value="1"/>
</dbReference>
<evidence type="ECO:0000256" key="9">
    <source>
        <dbReference type="SAM" id="Phobius"/>
    </source>
</evidence>
<keyword evidence="3" id="KW-0597">Phosphoprotein</keyword>
<dbReference type="AlphaFoldDB" id="A0A543ISR3"/>
<dbReference type="OrthoDB" id="227596at2"/>
<feature type="domain" description="Histidine kinase/HSP90-like ATPase" evidence="10">
    <location>
        <begin position="295"/>
        <end position="378"/>
    </location>
</feature>
<keyword evidence="9" id="KW-0812">Transmembrane</keyword>
<organism evidence="12 13">
    <name type="scientific">Thermopolyspora flexuosa</name>
    <dbReference type="NCBI Taxonomy" id="103836"/>
    <lineage>
        <taxon>Bacteria</taxon>
        <taxon>Bacillati</taxon>
        <taxon>Actinomycetota</taxon>
        <taxon>Actinomycetes</taxon>
        <taxon>Streptosporangiales</taxon>
        <taxon>Streptosporangiaceae</taxon>
        <taxon>Thermopolyspora</taxon>
    </lineage>
</organism>
<dbReference type="EMBL" id="VFPQ01000001">
    <property type="protein sequence ID" value="TQM73626.1"/>
    <property type="molecule type" value="Genomic_DNA"/>
</dbReference>
<dbReference type="InterPro" id="IPR036890">
    <property type="entry name" value="HATPase_C_sf"/>
</dbReference>
<dbReference type="GO" id="GO:0000155">
    <property type="term" value="F:phosphorelay sensor kinase activity"/>
    <property type="evidence" value="ECO:0007669"/>
    <property type="project" value="InterPro"/>
</dbReference>